<evidence type="ECO:0000313" key="2">
    <source>
        <dbReference type="Proteomes" id="UP001153555"/>
    </source>
</evidence>
<dbReference type="AlphaFoldDB" id="A0A9N7N1C1"/>
<dbReference type="Proteomes" id="UP001153555">
    <property type="component" value="Unassembled WGS sequence"/>
</dbReference>
<reference evidence="1" key="1">
    <citation type="submission" date="2019-12" db="EMBL/GenBank/DDBJ databases">
        <authorList>
            <person name="Scholes J."/>
        </authorList>
    </citation>
    <scope>NUCLEOTIDE SEQUENCE</scope>
</reference>
<comment type="caution">
    <text evidence="1">The sequence shown here is derived from an EMBL/GenBank/DDBJ whole genome shotgun (WGS) entry which is preliminary data.</text>
</comment>
<sequence length="169" mass="18276">MFLLSEDNTVEDVISNLADNSLPSISPGQANKLDNDVMTNEGLGTNGRGESIGISSFDTNEISPPSILQTPIKELKPLPDHVKYVFLGEGNTLPVIISSKLTKTQEEELVAVLQSHKQALGWTISDIKGISPSICTHRILLETGAEPVPQPQHRLNPVVLEVVKAETFA</sequence>
<proteinExistence type="predicted"/>
<dbReference type="EMBL" id="CACSLK010021763">
    <property type="protein sequence ID" value="CAA0821930.1"/>
    <property type="molecule type" value="Genomic_DNA"/>
</dbReference>
<name>A0A9N7N1C1_STRHE</name>
<dbReference type="OrthoDB" id="1750914at2759"/>
<accession>A0A9N7N1C1</accession>
<keyword evidence="2" id="KW-1185">Reference proteome</keyword>
<protein>
    <submittedName>
        <fullName evidence="1">Uncharacterized protein</fullName>
    </submittedName>
</protein>
<gene>
    <name evidence="1" type="ORF">SHERM_19573</name>
</gene>
<evidence type="ECO:0000313" key="1">
    <source>
        <dbReference type="EMBL" id="CAA0821930.1"/>
    </source>
</evidence>
<organism evidence="1 2">
    <name type="scientific">Striga hermonthica</name>
    <name type="common">Purple witchweed</name>
    <name type="synonym">Buchnera hermonthica</name>
    <dbReference type="NCBI Taxonomy" id="68872"/>
    <lineage>
        <taxon>Eukaryota</taxon>
        <taxon>Viridiplantae</taxon>
        <taxon>Streptophyta</taxon>
        <taxon>Embryophyta</taxon>
        <taxon>Tracheophyta</taxon>
        <taxon>Spermatophyta</taxon>
        <taxon>Magnoliopsida</taxon>
        <taxon>eudicotyledons</taxon>
        <taxon>Gunneridae</taxon>
        <taxon>Pentapetalae</taxon>
        <taxon>asterids</taxon>
        <taxon>lamiids</taxon>
        <taxon>Lamiales</taxon>
        <taxon>Orobanchaceae</taxon>
        <taxon>Buchnereae</taxon>
        <taxon>Striga</taxon>
    </lineage>
</organism>